<proteinExistence type="inferred from homology"/>
<feature type="transmembrane region" description="Helical" evidence="4">
    <location>
        <begin position="7"/>
        <end position="24"/>
    </location>
</feature>
<evidence type="ECO:0000256" key="1">
    <source>
        <dbReference type="ARBA" id="ARBA00009477"/>
    </source>
</evidence>
<evidence type="ECO:0000313" key="9">
    <source>
        <dbReference type="Proteomes" id="UP000190959"/>
    </source>
</evidence>
<dbReference type="NCBIfam" id="TIGR01730">
    <property type="entry name" value="RND_mfp"/>
    <property type="match status" value="1"/>
</dbReference>
<keyword evidence="4" id="KW-1133">Transmembrane helix</keyword>
<feature type="domain" description="Multidrug resistance protein MdtA-like barrel-sandwich hybrid" evidence="5">
    <location>
        <begin position="74"/>
        <end position="251"/>
    </location>
</feature>
<dbReference type="InterPro" id="IPR006143">
    <property type="entry name" value="RND_pump_MFP"/>
</dbReference>
<keyword evidence="4" id="KW-0812">Transmembrane</keyword>
<dbReference type="PANTHER" id="PTHR30469:SF33">
    <property type="entry name" value="SLR1207 PROTEIN"/>
    <property type="match status" value="1"/>
</dbReference>
<dbReference type="AlphaFoldDB" id="A0A1S9N7V1"/>
<dbReference type="Gene3D" id="2.40.30.170">
    <property type="match status" value="1"/>
</dbReference>
<dbReference type="Gene3D" id="2.40.420.20">
    <property type="match status" value="1"/>
</dbReference>
<dbReference type="InterPro" id="IPR058792">
    <property type="entry name" value="Beta-barrel_RND_2"/>
</dbReference>
<dbReference type="Pfam" id="PF25989">
    <property type="entry name" value="YknX_C"/>
    <property type="match status" value="1"/>
</dbReference>
<comment type="similarity">
    <text evidence="1">Belongs to the membrane fusion protein (MFP) (TC 8.A.1) family.</text>
</comment>
<evidence type="ECO:0000256" key="4">
    <source>
        <dbReference type="SAM" id="Phobius"/>
    </source>
</evidence>
<reference evidence="8 9" key="1">
    <citation type="submission" date="2017-02" db="EMBL/GenBank/DDBJ databases">
        <title>Genome sequence of Clostridium beijerinckii Br21.</title>
        <authorList>
            <person name="Fonseca B.C."/>
            <person name="Guazzaroni M.E."/>
            <person name="Riano-Pachon D.M."/>
            <person name="Reginatto V."/>
        </authorList>
    </citation>
    <scope>NUCLEOTIDE SEQUENCE [LARGE SCALE GENOMIC DNA]</scope>
    <source>
        <strain evidence="8 9">Br21</strain>
    </source>
</reference>
<evidence type="ECO:0000259" key="7">
    <source>
        <dbReference type="Pfam" id="PF25989"/>
    </source>
</evidence>
<dbReference type="Pfam" id="PF25954">
    <property type="entry name" value="Beta-barrel_RND_2"/>
    <property type="match status" value="1"/>
</dbReference>
<keyword evidence="2" id="KW-0175">Coiled coil</keyword>
<dbReference type="InterPro" id="IPR058637">
    <property type="entry name" value="YknX-like_C"/>
</dbReference>
<feature type="domain" description="YknX-like C-terminal permuted SH3-like" evidence="7">
    <location>
        <begin position="338"/>
        <end position="406"/>
    </location>
</feature>
<evidence type="ECO:0000259" key="5">
    <source>
        <dbReference type="Pfam" id="PF25917"/>
    </source>
</evidence>
<evidence type="ECO:0000256" key="2">
    <source>
        <dbReference type="SAM" id="Coils"/>
    </source>
</evidence>
<feature type="coiled-coil region" evidence="2">
    <location>
        <begin position="111"/>
        <end position="159"/>
    </location>
</feature>
<evidence type="ECO:0000256" key="3">
    <source>
        <dbReference type="SAM" id="MobiDB-lite"/>
    </source>
</evidence>
<feature type="compositionally biased region" description="Basic and acidic residues" evidence="3">
    <location>
        <begin position="406"/>
        <end position="419"/>
    </location>
</feature>
<keyword evidence="4" id="KW-0472">Membrane</keyword>
<sequence length="431" mass="45441">MKNVKKIVIYAVIVIAVIGCAAVAKTKLFTAKKQATTAVAASKTAVEALVVKSEEKSLGDSYKATLEAYQQGIITSKIAAKVVNVSVENGQYVNAGDTIATLDDQDIQNSIKTAQAQVQVSEQQLNSTQQQLNSSQVTLQKLQILMDDAQRNYDRQKTLFDGGAISKTDLESSEKALNTSKADYSSGLASIESAKASIESSKASLEAQKVNLQKAQSDLANTVIKAPISGVISDKVLNVGQMASQGAALAKVNDISSVYATIQVPQEKIGGVQIGQAATITVDGSDKTYNGTVQTIDSAADATTRVFNCKIKIDNSDKSLLPGIFAKAQLISDQKTQVLTVPINALVGNEGDYSVFINDNGTAKKQKVTIGETNQNSVEITDGIKDGDQVICTNTSTIQDGSEVDVAIKEDNNSDKAASEQDGSADDATTK</sequence>
<dbReference type="FunFam" id="2.40.30.170:FF:000010">
    <property type="entry name" value="Efflux RND transporter periplasmic adaptor subunit"/>
    <property type="match status" value="1"/>
</dbReference>
<protein>
    <submittedName>
        <fullName evidence="8">Efflux transporter periplasmic adaptor subunit</fullName>
    </submittedName>
</protein>
<evidence type="ECO:0000313" key="8">
    <source>
        <dbReference type="EMBL" id="OOP73491.1"/>
    </source>
</evidence>
<name>A0A1S9N7V1_CLOBE</name>
<dbReference type="Gene3D" id="2.40.50.100">
    <property type="match status" value="1"/>
</dbReference>
<gene>
    <name evidence="8" type="ORF">CBEIBR21_10720</name>
</gene>
<dbReference type="EMBL" id="MWMH01000003">
    <property type="protein sequence ID" value="OOP73491.1"/>
    <property type="molecule type" value="Genomic_DNA"/>
</dbReference>
<dbReference type="PANTHER" id="PTHR30469">
    <property type="entry name" value="MULTIDRUG RESISTANCE PROTEIN MDTA"/>
    <property type="match status" value="1"/>
</dbReference>
<accession>A0A1S9N7V1</accession>
<feature type="region of interest" description="Disordered" evidence="3">
    <location>
        <begin position="402"/>
        <end position="431"/>
    </location>
</feature>
<dbReference type="Proteomes" id="UP000190959">
    <property type="component" value="Unassembled WGS sequence"/>
</dbReference>
<comment type="caution">
    <text evidence="8">The sequence shown here is derived from an EMBL/GenBank/DDBJ whole genome shotgun (WGS) entry which is preliminary data.</text>
</comment>
<evidence type="ECO:0000259" key="6">
    <source>
        <dbReference type="Pfam" id="PF25954"/>
    </source>
</evidence>
<organism evidence="8 9">
    <name type="scientific">Clostridium beijerinckii</name>
    <name type="common">Clostridium MP</name>
    <dbReference type="NCBI Taxonomy" id="1520"/>
    <lineage>
        <taxon>Bacteria</taxon>
        <taxon>Bacillati</taxon>
        <taxon>Bacillota</taxon>
        <taxon>Clostridia</taxon>
        <taxon>Eubacteriales</taxon>
        <taxon>Clostridiaceae</taxon>
        <taxon>Clostridium</taxon>
    </lineage>
</organism>
<dbReference type="SUPFAM" id="SSF111369">
    <property type="entry name" value="HlyD-like secretion proteins"/>
    <property type="match status" value="2"/>
</dbReference>
<dbReference type="RefSeq" id="WP_078115582.1">
    <property type="nucleotide sequence ID" value="NZ_CP107022.1"/>
</dbReference>
<feature type="domain" description="CusB-like beta-barrel" evidence="6">
    <location>
        <begin position="258"/>
        <end position="332"/>
    </location>
</feature>
<dbReference type="Pfam" id="PF25917">
    <property type="entry name" value="BSH_RND"/>
    <property type="match status" value="1"/>
</dbReference>
<dbReference type="GO" id="GO:1990281">
    <property type="term" value="C:efflux pump complex"/>
    <property type="evidence" value="ECO:0007669"/>
    <property type="project" value="TreeGrafter"/>
</dbReference>
<dbReference type="PROSITE" id="PS51257">
    <property type="entry name" value="PROKAR_LIPOPROTEIN"/>
    <property type="match status" value="1"/>
</dbReference>
<dbReference type="Gene3D" id="1.10.287.470">
    <property type="entry name" value="Helix hairpin bin"/>
    <property type="match status" value="1"/>
</dbReference>
<dbReference type="GO" id="GO:0015562">
    <property type="term" value="F:efflux transmembrane transporter activity"/>
    <property type="evidence" value="ECO:0007669"/>
    <property type="project" value="TreeGrafter"/>
</dbReference>
<dbReference type="InterPro" id="IPR058625">
    <property type="entry name" value="MdtA-like_BSH"/>
</dbReference>
<feature type="coiled-coil region" evidence="2">
    <location>
        <begin position="188"/>
        <end position="218"/>
    </location>
</feature>